<dbReference type="InterPro" id="IPR003593">
    <property type="entry name" value="AAA+_ATPase"/>
</dbReference>
<dbReference type="NCBIfam" id="TIGR01978">
    <property type="entry name" value="sufC"/>
    <property type="match status" value="1"/>
</dbReference>
<dbReference type="InterPro" id="IPR003439">
    <property type="entry name" value="ABC_transporter-like_ATP-bd"/>
</dbReference>
<dbReference type="PROSITE" id="PS50893">
    <property type="entry name" value="ABC_TRANSPORTER_2"/>
    <property type="match status" value="1"/>
</dbReference>
<evidence type="ECO:0000313" key="6">
    <source>
        <dbReference type="Proteomes" id="UP000176336"/>
    </source>
</evidence>
<dbReference type="PANTHER" id="PTHR43204:SF1">
    <property type="entry name" value="ABC TRANSPORTER I FAMILY MEMBER 6, CHLOROPLASTIC"/>
    <property type="match status" value="1"/>
</dbReference>
<dbReference type="AlphaFoldDB" id="A0A1F5ITU6"/>
<accession>A0A1F5ITU6</accession>
<evidence type="ECO:0000313" key="5">
    <source>
        <dbReference type="EMBL" id="OGE19801.1"/>
    </source>
</evidence>
<dbReference type="PANTHER" id="PTHR43204">
    <property type="entry name" value="ABC TRANSPORTER I FAMILY MEMBER 6, CHLOROPLASTIC"/>
    <property type="match status" value="1"/>
</dbReference>
<reference evidence="5 6" key="1">
    <citation type="journal article" date="2016" name="Nat. Commun.">
        <title>Thousands of microbial genomes shed light on interconnected biogeochemical processes in an aquifer system.</title>
        <authorList>
            <person name="Anantharaman K."/>
            <person name="Brown C.T."/>
            <person name="Hug L.A."/>
            <person name="Sharon I."/>
            <person name="Castelle C.J."/>
            <person name="Probst A.J."/>
            <person name="Thomas B.C."/>
            <person name="Singh A."/>
            <person name="Wilkins M.J."/>
            <person name="Karaoz U."/>
            <person name="Brodie E.L."/>
            <person name="Williams K.H."/>
            <person name="Hubbard S.S."/>
            <person name="Banfield J.F."/>
        </authorList>
    </citation>
    <scope>NUCLEOTIDE SEQUENCE [LARGE SCALE GENOMIC DNA]</scope>
</reference>
<dbReference type="SMART" id="SM00382">
    <property type="entry name" value="AAA"/>
    <property type="match status" value="1"/>
</dbReference>
<organism evidence="5 6">
    <name type="scientific">Candidatus Daviesbacteria bacterium RIFCSPHIGHO2_01_FULL_41_23</name>
    <dbReference type="NCBI Taxonomy" id="1797764"/>
    <lineage>
        <taxon>Bacteria</taxon>
        <taxon>Candidatus Daviesiibacteriota</taxon>
    </lineage>
</organism>
<dbReference type="InterPro" id="IPR017871">
    <property type="entry name" value="ABC_transporter-like_CS"/>
</dbReference>
<protein>
    <submittedName>
        <fullName evidence="5">Fe-S cluster assembly ATPase SufC</fullName>
    </submittedName>
</protein>
<dbReference type="Pfam" id="PF00005">
    <property type="entry name" value="ABC_tran"/>
    <property type="match status" value="1"/>
</dbReference>
<dbReference type="InterPro" id="IPR010230">
    <property type="entry name" value="FeS-cluster_ATPase_SufC"/>
</dbReference>
<sequence length="244" mass="26772">MQDSLKITDLSVQVESKLVVDEISLTVNPGEVHAIMGPNGSGKSSLALALMGHPAYRVVNGQVMMGSSDLLSLKPNERVKKGLFLSFQNPVAVPGVSLGQLAWSSYRSIAGESKVEVRDFYTQLKKQAKSLGLKEEMLNRFVNESFSGGEKKKAEMLLLLNLAPKFVIFDEIDSGLDVDTLKIVAKTINGLVKQRTGVILITHNQKILRYVKPNFVHILKAGKIVRTGGHELASEIEERGYVKI</sequence>
<name>A0A1F5ITU6_9BACT</name>
<evidence type="ECO:0000259" key="4">
    <source>
        <dbReference type="PROSITE" id="PS50893"/>
    </source>
</evidence>
<dbReference type="Gene3D" id="3.40.50.300">
    <property type="entry name" value="P-loop containing nucleotide triphosphate hydrolases"/>
    <property type="match status" value="1"/>
</dbReference>
<dbReference type="CDD" id="cd03217">
    <property type="entry name" value="ABC_FeS_Assembly"/>
    <property type="match status" value="1"/>
</dbReference>
<feature type="domain" description="ABC transporter" evidence="4">
    <location>
        <begin position="5"/>
        <end position="244"/>
    </location>
</feature>
<dbReference type="GO" id="GO:0016887">
    <property type="term" value="F:ATP hydrolysis activity"/>
    <property type="evidence" value="ECO:0007669"/>
    <property type="project" value="InterPro"/>
</dbReference>
<dbReference type="GO" id="GO:0005524">
    <property type="term" value="F:ATP binding"/>
    <property type="evidence" value="ECO:0007669"/>
    <property type="project" value="UniProtKB-KW"/>
</dbReference>
<evidence type="ECO:0000256" key="2">
    <source>
        <dbReference type="ARBA" id="ARBA00022741"/>
    </source>
</evidence>
<comment type="similarity">
    <text evidence="1">Belongs to the ABC transporter superfamily. Ycf16 family.</text>
</comment>
<dbReference type="Proteomes" id="UP000176336">
    <property type="component" value="Unassembled WGS sequence"/>
</dbReference>
<dbReference type="EMBL" id="MFCR01000001">
    <property type="protein sequence ID" value="OGE19801.1"/>
    <property type="molecule type" value="Genomic_DNA"/>
</dbReference>
<comment type="caution">
    <text evidence="5">The sequence shown here is derived from an EMBL/GenBank/DDBJ whole genome shotgun (WGS) entry which is preliminary data.</text>
</comment>
<dbReference type="InterPro" id="IPR027417">
    <property type="entry name" value="P-loop_NTPase"/>
</dbReference>
<dbReference type="PROSITE" id="PS00211">
    <property type="entry name" value="ABC_TRANSPORTER_1"/>
    <property type="match status" value="1"/>
</dbReference>
<proteinExistence type="inferred from homology"/>
<evidence type="ECO:0000256" key="3">
    <source>
        <dbReference type="ARBA" id="ARBA00022840"/>
    </source>
</evidence>
<dbReference type="SUPFAM" id="SSF52540">
    <property type="entry name" value="P-loop containing nucleoside triphosphate hydrolases"/>
    <property type="match status" value="1"/>
</dbReference>
<evidence type="ECO:0000256" key="1">
    <source>
        <dbReference type="ARBA" id="ARBA00006216"/>
    </source>
</evidence>
<keyword evidence="3" id="KW-0067">ATP-binding</keyword>
<gene>
    <name evidence="5" type="ORF">A2871_02345</name>
</gene>
<keyword evidence="2" id="KW-0547">Nucleotide-binding</keyword>